<reference evidence="1" key="1">
    <citation type="journal article" date="2014" name="Int. J. Syst. Evol. Microbiol.">
        <title>Complete genome sequence of Corynebacterium casei LMG S-19264T (=DSM 44701T), isolated from a smear-ripened cheese.</title>
        <authorList>
            <consortium name="US DOE Joint Genome Institute (JGI-PGF)"/>
            <person name="Walter F."/>
            <person name="Albersmeier A."/>
            <person name="Kalinowski J."/>
            <person name="Ruckert C."/>
        </authorList>
    </citation>
    <scope>NUCLEOTIDE SEQUENCE</scope>
    <source>
        <strain evidence="1">JCM 4633</strain>
    </source>
</reference>
<accession>A0A918WI36</accession>
<dbReference type="Proteomes" id="UP000646244">
    <property type="component" value="Unassembled WGS sequence"/>
</dbReference>
<evidence type="ECO:0000313" key="2">
    <source>
        <dbReference type="Proteomes" id="UP000646244"/>
    </source>
</evidence>
<sequence length="51" mass="5188">MVPDDSGTTGAVANTVAAFVSSVRTGEGPAYDRLTPLRQAELLGAVRRAAA</sequence>
<organism evidence="1 2">
    <name type="scientific">Streptomyces cinnamoneus</name>
    <name type="common">Streptoverticillium cinnamoneum</name>
    <dbReference type="NCBI Taxonomy" id="53446"/>
    <lineage>
        <taxon>Bacteria</taxon>
        <taxon>Bacillati</taxon>
        <taxon>Actinomycetota</taxon>
        <taxon>Actinomycetes</taxon>
        <taxon>Kitasatosporales</taxon>
        <taxon>Streptomycetaceae</taxon>
        <taxon>Streptomyces</taxon>
        <taxon>Streptomyces cinnamoneus group</taxon>
    </lineage>
</organism>
<comment type="caution">
    <text evidence="1">The sequence shown here is derived from an EMBL/GenBank/DDBJ whole genome shotgun (WGS) entry which is preliminary data.</text>
</comment>
<dbReference type="EMBL" id="BMVB01000009">
    <property type="protein sequence ID" value="GHC53595.1"/>
    <property type="molecule type" value="Genomic_DNA"/>
</dbReference>
<dbReference type="AlphaFoldDB" id="A0A918WI36"/>
<reference evidence="1" key="2">
    <citation type="submission" date="2020-09" db="EMBL/GenBank/DDBJ databases">
        <authorList>
            <person name="Sun Q."/>
            <person name="Ohkuma M."/>
        </authorList>
    </citation>
    <scope>NUCLEOTIDE SEQUENCE</scope>
    <source>
        <strain evidence="1">JCM 4633</strain>
    </source>
</reference>
<protein>
    <submittedName>
        <fullName evidence="1">Uncharacterized protein</fullName>
    </submittedName>
</protein>
<gene>
    <name evidence="1" type="ORF">GCM10010507_32310</name>
</gene>
<evidence type="ECO:0000313" key="1">
    <source>
        <dbReference type="EMBL" id="GHC53595.1"/>
    </source>
</evidence>
<proteinExistence type="predicted"/>
<name>A0A918WI36_STRCJ</name>